<protein>
    <recommendedName>
        <fullName evidence="5">Carbohydrate binding protein</fullName>
    </recommendedName>
</protein>
<feature type="compositionally biased region" description="Polar residues" evidence="1">
    <location>
        <begin position="131"/>
        <end position="140"/>
    </location>
</feature>
<dbReference type="CDD" id="cd12215">
    <property type="entry name" value="ChiC_BD"/>
    <property type="match status" value="1"/>
</dbReference>
<feature type="region of interest" description="Disordered" evidence="1">
    <location>
        <begin position="98"/>
        <end position="140"/>
    </location>
</feature>
<proteinExistence type="predicted"/>
<dbReference type="Gene3D" id="2.10.10.20">
    <property type="entry name" value="Carbohydrate-binding module superfamily 5/12"/>
    <property type="match status" value="1"/>
</dbReference>
<reference evidence="3 4" key="1">
    <citation type="submission" date="2017-11" db="EMBL/GenBank/DDBJ databases">
        <title>Genomic Encyclopedia of Archaeal and Bacterial Type Strains, Phase II (KMG-II): From Individual Species to Whole Genera.</title>
        <authorList>
            <person name="Goeker M."/>
        </authorList>
    </citation>
    <scope>NUCLEOTIDE SEQUENCE [LARGE SCALE GENOMIC DNA]</scope>
    <source>
        <strain evidence="3 4">DSM 25478</strain>
    </source>
</reference>
<dbReference type="AlphaFoldDB" id="A0A2M9CBW5"/>
<keyword evidence="4" id="KW-1185">Reference proteome</keyword>
<dbReference type="InterPro" id="IPR036573">
    <property type="entry name" value="CBM_sf_5/12"/>
</dbReference>
<dbReference type="SUPFAM" id="SSF51055">
    <property type="entry name" value="Carbohydrate binding domain"/>
    <property type="match status" value="1"/>
</dbReference>
<organism evidence="3 4">
    <name type="scientific">Sediminihabitans luteus</name>
    <dbReference type="NCBI Taxonomy" id="1138585"/>
    <lineage>
        <taxon>Bacteria</taxon>
        <taxon>Bacillati</taxon>
        <taxon>Actinomycetota</taxon>
        <taxon>Actinomycetes</taxon>
        <taxon>Micrococcales</taxon>
        <taxon>Cellulomonadaceae</taxon>
        <taxon>Sediminihabitans</taxon>
    </lineage>
</organism>
<gene>
    <name evidence="3" type="ORF">CLV28_2980</name>
</gene>
<dbReference type="EMBL" id="PGFE01000007">
    <property type="protein sequence ID" value="PJJ68564.1"/>
    <property type="molecule type" value="Genomic_DNA"/>
</dbReference>
<accession>A0A2M9CBW5</accession>
<sequence>MLSRPTRSSAPPLRTAAVAAVVFTAASVVLWSQPATAYTPDCGSTWSPTVAYRGGDVVTIPNTRLAWRARSWTYGDTPGRYAAEWYVWEPLGTCGPQFPPDGPSWYPSDPVWSPPATPSAALPGHAPSDSPIPTTTGADR</sequence>
<name>A0A2M9CBW5_9CELL</name>
<dbReference type="Proteomes" id="UP000231693">
    <property type="component" value="Unassembled WGS sequence"/>
</dbReference>
<keyword evidence="2" id="KW-0732">Signal</keyword>
<dbReference type="GO" id="GO:0005576">
    <property type="term" value="C:extracellular region"/>
    <property type="evidence" value="ECO:0007669"/>
    <property type="project" value="InterPro"/>
</dbReference>
<dbReference type="GO" id="GO:0004553">
    <property type="term" value="F:hydrolase activity, hydrolyzing O-glycosyl compounds"/>
    <property type="evidence" value="ECO:0007669"/>
    <property type="project" value="InterPro"/>
</dbReference>
<feature type="chain" id="PRO_5014825278" description="Carbohydrate binding protein" evidence="2">
    <location>
        <begin position="38"/>
        <end position="140"/>
    </location>
</feature>
<evidence type="ECO:0000256" key="1">
    <source>
        <dbReference type="SAM" id="MobiDB-lite"/>
    </source>
</evidence>
<comment type="caution">
    <text evidence="3">The sequence shown here is derived from an EMBL/GenBank/DDBJ whole genome shotgun (WGS) entry which is preliminary data.</text>
</comment>
<evidence type="ECO:0000313" key="3">
    <source>
        <dbReference type="EMBL" id="PJJ68564.1"/>
    </source>
</evidence>
<evidence type="ECO:0000256" key="2">
    <source>
        <dbReference type="SAM" id="SignalP"/>
    </source>
</evidence>
<dbReference type="GO" id="GO:0030246">
    <property type="term" value="F:carbohydrate binding"/>
    <property type="evidence" value="ECO:0007669"/>
    <property type="project" value="InterPro"/>
</dbReference>
<evidence type="ECO:0000313" key="4">
    <source>
        <dbReference type="Proteomes" id="UP000231693"/>
    </source>
</evidence>
<feature type="signal peptide" evidence="2">
    <location>
        <begin position="1"/>
        <end position="37"/>
    </location>
</feature>
<dbReference type="GO" id="GO:0005975">
    <property type="term" value="P:carbohydrate metabolic process"/>
    <property type="evidence" value="ECO:0007669"/>
    <property type="project" value="InterPro"/>
</dbReference>
<evidence type="ECO:0008006" key="5">
    <source>
        <dbReference type="Google" id="ProtNLM"/>
    </source>
</evidence>